<dbReference type="SUPFAM" id="SSF48371">
    <property type="entry name" value="ARM repeat"/>
    <property type="match status" value="1"/>
</dbReference>
<keyword evidence="2" id="KW-1185">Reference proteome</keyword>
<sequence length="185" mass="21146">MILAALYPELSSITASRADRLKYANLVLNDLTILPKLLDIVFMVNDKTSCRAAWVLEFVCEKNSYAIIPYLDDFTANLKKLHLDSSIRPMAKICFFIAQKHSNSKPDTLKSKHKELIIEACFDWMIGNQKIAAKAYAMDALYLLGKEFSWVHPQLVEILKQDFQSQSAGYKVRAKRILKKLKNTC</sequence>
<name>A0ABW3JL76_9FLAO</name>
<organism evidence="1 2">
    <name type="scientific">Mariniflexile jejuense</name>
    <dbReference type="NCBI Taxonomy" id="1173582"/>
    <lineage>
        <taxon>Bacteria</taxon>
        <taxon>Pseudomonadati</taxon>
        <taxon>Bacteroidota</taxon>
        <taxon>Flavobacteriia</taxon>
        <taxon>Flavobacteriales</taxon>
        <taxon>Flavobacteriaceae</taxon>
        <taxon>Mariniflexile</taxon>
    </lineage>
</organism>
<dbReference type="EMBL" id="JBHTJI010000042">
    <property type="protein sequence ID" value="MFD0991275.1"/>
    <property type="molecule type" value="Genomic_DNA"/>
</dbReference>
<accession>A0ABW3JL76</accession>
<comment type="caution">
    <text evidence="1">The sequence shown here is derived from an EMBL/GenBank/DDBJ whole genome shotgun (WGS) entry which is preliminary data.</text>
</comment>
<gene>
    <name evidence="1" type="ORF">ACFQ1R_14300</name>
</gene>
<dbReference type="RefSeq" id="WP_379926956.1">
    <property type="nucleotide sequence ID" value="NZ_JBHTJI010000042.1"/>
</dbReference>
<proteinExistence type="predicted"/>
<protein>
    <submittedName>
        <fullName evidence="1">Adenylosuccinate lyase</fullName>
    </submittedName>
</protein>
<evidence type="ECO:0000313" key="1">
    <source>
        <dbReference type="EMBL" id="MFD0991275.1"/>
    </source>
</evidence>
<evidence type="ECO:0000313" key="2">
    <source>
        <dbReference type="Proteomes" id="UP001597061"/>
    </source>
</evidence>
<reference evidence="2" key="1">
    <citation type="journal article" date="2019" name="Int. J. Syst. Evol. Microbiol.">
        <title>The Global Catalogue of Microorganisms (GCM) 10K type strain sequencing project: providing services to taxonomists for standard genome sequencing and annotation.</title>
        <authorList>
            <consortium name="The Broad Institute Genomics Platform"/>
            <consortium name="The Broad Institute Genome Sequencing Center for Infectious Disease"/>
            <person name="Wu L."/>
            <person name="Ma J."/>
        </authorList>
    </citation>
    <scope>NUCLEOTIDE SEQUENCE [LARGE SCALE GENOMIC DNA]</scope>
    <source>
        <strain evidence="2">CCUG 62414</strain>
    </source>
</reference>
<keyword evidence="1" id="KW-0456">Lyase</keyword>
<dbReference type="Proteomes" id="UP001597061">
    <property type="component" value="Unassembled WGS sequence"/>
</dbReference>
<dbReference type="InterPro" id="IPR016024">
    <property type="entry name" value="ARM-type_fold"/>
</dbReference>
<dbReference type="GO" id="GO:0016829">
    <property type="term" value="F:lyase activity"/>
    <property type="evidence" value="ECO:0007669"/>
    <property type="project" value="UniProtKB-KW"/>
</dbReference>